<dbReference type="PANTHER" id="PTHR43433:SF5">
    <property type="entry name" value="AB HYDROLASE-1 DOMAIN-CONTAINING PROTEIN"/>
    <property type="match status" value="1"/>
</dbReference>
<dbReference type="InterPro" id="IPR000073">
    <property type="entry name" value="AB_hydrolase_1"/>
</dbReference>
<reference evidence="2" key="1">
    <citation type="submission" date="2023-10" db="EMBL/GenBank/DDBJ databases">
        <authorList>
            <person name="Chen Y."/>
            <person name="Shah S."/>
            <person name="Dougan E. K."/>
            <person name="Thang M."/>
            <person name="Chan C."/>
        </authorList>
    </citation>
    <scope>NUCLEOTIDE SEQUENCE [LARGE SCALE GENOMIC DNA]</scope>
</reference>
<proteinExistence type="predicted"/>
<protein>
    <recommendedName>
        <fullName evidence="1">AB hydrolase-1 domain-containing protein</fullName>
    </recommendedName>
</protein>
<keyword evidence="3" id="KW-1185">Reference proteome</keyword>
<gene>
    <name evidence="2" type="ORF">PCOR1329_LOCUS10094</name>
</gene>
<dbReference type="InterPro" id="IPR050471">
    <property type="entry name" value="AB_hydrolase"/>
</dbReference>
<accession>A0ABN9QDB7</accession>
<evidence type="ECO:0000313" key="3">
    <source>
        <dbReference type="Proteomes" id="UP001189429"/>
    </source>
</evidence>
<dbReference type="PANTHER" id="PTHR43433">
    <property type="entry name" value="HYDROLASE, ALPHA/BETA FOLD FAMILY PROTEIN"/>
    <property type="match status" value="1"/>
</dbReference>
<dbReference type="EMBL" id="CAUYUJ010002848">
    <property type="protein sequence ID" value="CAK0802640.1"/>
    <property type="molecule type" value="Genomic_DNA"/>
</dbReference>
<dbReference type="InterPro" id="IPR029058">
    <property type="entry name" value="AB_hydrolase_fold"/>
</dbReference>
<sequence>MQMPAAAPLMCNSRGLKFDIRTYGVPENPCVISIVGTGASMNGMNPIVRGLAERDLFVINYNPRDVCGTDAFKQCEALVPEDKNLMEELGSVFTADGGVTLDGDFYAPYNWYDLADDVAAVMDASNISKASIIGFSTGGGIAQVVMCRLPDRLSCAIICSSGYDVVPSEKPFQNESLQALMAASATLTPESTKAERVERLLPVQKAMFEIPDGDPREAILREAIEDDHDNGWVDTFGGMNPFSILAWASFAKTHGEHTAKLKENRVPCLIIAGKSDPLVPFGQSEKLAAQTGSSIFESHEHGHILGPAENSEAMLNTIAKFIKEHSSQF</sequence>
<dbReference type="SUPFAM" id="SSF53474">
    <property type="entry name" value="alpha/beta-Hydrolases"/>
    <property type="match status" value="1"/>
</dbReference>
<organism evidence="2 3">
    <name type="scientific">Prorocentrum cordatum</name>
    <dbReference type="NCBI Taxonomy" id="2364126"/>
    <lineage>
        <taxon>Eukaryota</taxon>
        <taxon>Sar</taxon>
        <taxon>Alveolata</taxon>
        <taxon>Dinophyceae</taxon>
        <taxon>Prorocentrales</taxon>
        <taxon>Prorocentraceae</taxon>
        <taxon>Prorocentrum</taxon>
    </lineage>
</organism>
<evidence type="ECO:0000313" key="2">
    <source>
        <dbReference type="EMBL" id="CAK0802640.1"/>
    </source>
</evidence>
<feature type="domain" description="AB hydrolase-1" evidence="1">
    <location>
        <begin position="36"/>
        <end position="293"/>
    </location>
</feature>
<evidence type="ECO:0000259" key="1">
    <source>
        <dbReference type="Pfam" id="PF00561"/>
    </source>
</evidence>
<dbReference type="Gene3D" id="3.40.50.1820">
    <property type="entry name" value="alpha/beta hydrolase"/>
    <property type="match status" value="1"/>
</dbReference>
<dbReference type="Proteomes" id="UP001189429">
    <property type="component" value="Unassembled WGS sequence"/>
</dbReference>
<name>A0ABN9QDB7_9DINO</name>
<dbReference type="Pfam" id="PF00561">
    <property type="entry name" value="Abhydrolase_1"/>
    <property type="match status" value="1"/>
</dbReference>
<comment type="caution">
    <text evidence="2">The sequence shown here is derived from an EMBL/GenBank/DDBJ whole genome shotgun (WGS) entry which is preliminary data.</text>
</comment>